<dbReference type="AlphaFoldDB" id="Q64MC9"/>
<sequence length="228" mass="25837">MKKLIFFSLTFLLIGTMGVKAQSLVLDPAMITTLTITHKEQNDNLKGIKSAENKISSWQILIQAEMNKINRLQEKTYKYLSTVNAVVKNGKDIVYASTIVKDIAKYQSQAANIAKGDPELLLVVAKTEYELISRSADLMLHIYNVALADGEKNLLDNKQRLDLCIHVVNELRRMRANAYTVLRQLKSAKRNGLLKSLTPGTFRYINNCDRKVDQILKDLNYISKGGRY</sequence>
<feature type="chain" id="PRO_5004267876" description="Plasmid transfer protein" evidence="2">
    <location>
        <begin position="22"/>
        <end position="228"/>
    </location>
</feature>
<keyword evidence="2" id="KW-0732">Signal</keyword>
<protein>
    <recommendedName>
        <fullName evidence="5">Plasmid transfer protein</fullName>
    </recommendedName>
</protein>
<reference evidence="3 4" key="1">
    <citation type="journal article" date="2004" name="Proc. Natl. Acad. Sci. U.S.A.">
        <title>Genomic analysis of Bacteroides fragilis reveals extensive DNA inversions regulating cell surface adaptation.</title>
        <authorList>
            <person name="Kuwahara T."/>
            <person name="Yamashita A."/>
            <person name="Hirakawa H."/>
            <person name="Nakayama H."/>
            <person name="Toh H."/>
            <person name="Okada N."/>
            <person name="Kuhara S."/>
            <person name="Hattori M."/>
            <person name="Hayashi T."/>
            <person name="Ohnishi Y."/>
        </authorList>
    </citation>
    <scope>NUCLEOTIDE SEQUENCE [LARGE SCALE GENOMIC DNA]</scope>
    <source>
        <strain evidence="3 4">YCH46</strain>
        <plasmid evidence="4">Plasmid pBFY46</plasmid>
    </source>
</reference>
<gene>
    <name evidence="3" type="ordered locus">BFp0031</name>
</gene>
<organism evidence="3 4">
    <name type="scientific">Bacteroides fragilis (strain YCH46)</name>
    <dbReference type="NCBI Taxonomy" id="295405"/>
    <lineage>
        <taxon>Bacteria</taxon>
        <taxon>Pseudomonadati</taxon>
        <taxon>Bacteroidota</taxon>
        <taxon>Bacteroidia</taxon>
        <taxon>Bacteroidales</taxon>
        <taxon>Bacteroidaceae</taxon>
        <taxon>Bacteroides</taxon>
    </lineage>
</organism>
<dbReference type="Proteomes" id="UP000002197">
    <property type="component" value="Plasmid pBFY46"/>
</dbReference>
<dbReference type="HOGENOM" id="CLU_104946_0_0_10"/>
<name>Q64MC9_BACFR</name>
<dbReference type="KEGG" id="bfr:BFp0031"/>
<evidence type="ECO:0008006" key="5">
    <source>
        <dbReference type="Google" id="ProtNLM"/>
    </source>
</evidence>
<feature type="coiled-coil region" evidence="1">
    <location>
        <begin position="48"/>
        <end position="75"/>
    </location>
</feature>
<dbReference type="OrthoDB" id="1243758at2"/>
<evidence type="ECO:0000256" key="1">
    <source>
        <dbReference type="SAM" id="Coils"/>
    </source>
</evidence>
<dbReference type="EMBL" id="AP006842">
    <property type="protein sequence ID" value="BAD51358.1"/>
    <property type="molecule type" value="Genomic_DNA"/>
</dbReference>
<keyword evidence="3" id="KW-0614">Plasmid</keyword>
<accession>Q64MC9</accession>
<proteinExistence type="predicted"/>
<dbReference type="RefSeq" id="WP_011199162.1">
    <property type="nucleotide sequence ID" value="NC_006297.1"/>
</dbReference>
<evidence type="ECO:0000313" key="4">
    <source>
        <dbReference type="Proteomes" id="UP000002197"/>
    </source>
</evidence>
<geneLocation type="plasmid" evidence="3 4">
    <name>pBFY46</name>
</geneLocation>
<dbReference type="PATRIC" id="fig|295405.11.peg.29"/>
<evidence type="ECO:0000313" key="3">
    <source>
        <dbReference type="EMBL" id="BAD51358.1"/>
    </source>
</evidence>
<keyword evidence="1" id="KW-0175">Coiled coil</keyword>
<feature type="signal peptide" evidence="2">
    <location>
        <begin position="1"/>
        <end position="21"/>
    </location>
</feature>
<evidence type="ECO:0000256" key="2">
    <source>
        <dbReference type="SAM" id="SignalP"/>
    </source>
</evidence>